<sequence>MTLDWFMFGTNFSEAKWKLLANLELKPPIMFKLLLDLIYRLPNLITLTVHDVQLVNPSNIGLFSLRGELQQILEKPLDTKIESLLLNSQNGTNKGMYRVFQTMLIQIKSLKKLQVPEVLIETANECKENMPYQYSHSFDVEIHTWK</sequence>
<dbReference type="Proteomes" id="UP000242474">
    <property type="component" value="Unassembled WGS sequence"/>
</dbReference>
<dbReference type="AlphaFoldDB" id="A0A2G5BJT2"/>
<proteinExistence type="predicted"/>
<evidence type="ECO:0000313" key="2">
    <source>
        <dbReference type="Proteomes" id="UP000242474"/>
    </source>
</evidence>
<protein>
    <submittedName>
        <fullName evidence="1">Uncharacterized protein</fullName>
    </submittedName>
</protein>
<reference evidence="1 2" key="1">
    <citation type="journal article" date="2015" name="Genome Biol. Evol.">
        <title>Phylogenomic analyses indicate that early fungi evolved digesting cell walls of algal ancestors of land plants.</title>
        <authorList>
            <person name="Chang Y."/>
            <person name="Wang S."/>
            <person name="Sekimoto S."/>
            <person name="Aerts A.L."/>
            <person name="Choi C."/>
            <person name="Clum A."/>
            <person name="LaButti K.M."/>
            <person name="Lindquist E.A."/>
            <person name="Yee Ngan C."/>
            <person name="Ohm R.A."/>
            <person name="Salamov A.A."/>
            <person name="Grigoriev I.V."/>
            <person name="Spatafora J.W."/>
            <person name="Berbee M.L."/>
        </authorList>
    </citation>
    <scope>NUCLEOTIDE SEQUENCE [LARGE SCALE GENOMIC DNA]</scope>
    <source>
        <strain evidence="1 2">NRRL 1564</strain>
    </source>
</reference>
<dbReference type="OrthoDB" id="5513006at2759"/>
<dbReference type="EMBL" id="KZ303487">
    <property type="protein sequence ID" value="PIA19294.1"/>
    <property type="molecule type" value="Genomic_DNA"/>
</dbReference>
<name>A0A2G5BJT2_COERN</name>
<gene>
    <name evidence="1" type="ORF">COEREDRAFT_79245</name>
</gene>
<keyword evidence="2" id="KW-1185">Reference proteome</keyword>
<accession>A0A2G5BJT2</accession>
<organism evidence="1 2">
    <name type="scientific">Coemansia reversa (strain ATCC 12441 / NRRL 1564)</name>
    <dbReference type="NCBI Taxonomy" id="763665"/>
    <lineage>
        <taxon>Eukaryota</taxon>
        <taxon>Fungi</taxon>
        <taxon>Fungi incertae sedis</taxon>
        <taxon>Zoopagomycota</taxon>
        <taxon>Kickxellomycotina</taxon>
        <taxon>Kickxellomycetes</taxon>
        <taxon>Kickxellales</taxon>
        <taxon>Kickxellaceae</taxon>
        <taxon>Coemansia</taxon>
    </lineage>
</organism>
<evidence type="ECO:0000313" key="1">
    <source>
        <dbReference type="EMBL" id="PIA19294.1"/>
    </source>
</evidence>